<keyword evidence="4 10" id="KW-0732">Signal</keyword>
<reference evidence="11 12" key="1">
    <citation type="journal article" date="2017" name="Genome Biol.">
        <title>New reference genome sequences of hot pepper reveal the massive evolution of plant disease-resistance genes by retroduplication.</title>
        <authorList>
            <person name="Kim S."/>
            <person name="Park J."/>
            <person name="Yeom S.I."/>
            <person name="Kim Y.M."/>
            <person name="Seo E."/>
            <person name="Kim K.T."/>
            <person name="Kim M.S."/>
            <person name="Lee J.M."/>
            <person name="Cheong K."/>
            <person name="Shin H.S."/>
            <person name="Kim S.B."/>
            <person name="Han K."/>
            <person name="Lee J."/>
            <person name="Park M."/>
            <person name="Lee H.A."/>
            <person name="Lee H.Y."/>
            <person name="Lee Y."/>
            <person name="Oh S."/>
            <person name="Lee J.H."/>
            <person name="Choi E."/>
            <person name="Choi E."/>
            <person name="Lee S.E."/>
            <person name="Jeon J."/>
            <person name="Kim H."/>
            <person name="Choi G."/>
            <person name="Song H."/>
            <person name="Lee J."/>
            <person name="Lee S.C."/>
            <person name="Kwon J.K."/>
            <person name="Lee H.Y."/>
            <person name="Koo N."/>
            <person name="Hong Y."/>
            <person name="Kim R.W."/>
            <person name="Kang W.H."/>
            <person name="Huh J.H."/>
            <person name="Kang B.C."/>
            <person name="Yang T.J."/>
            <person name="Lee Y.H."/>
            <person name="Bennetzen J.L."/>
            <person name="Choi D."/>
        </authorList>
    </citation>
    <scope>NUCLEOTIDE SEQUENCE [LARGE SCALE GENOMIC DNA]</scope>
    <source>
        <strain evidence="12">cv. PBC81</strain>
    </source>
</reference>
<reference evidence="12" key="2">
    <citation type="journal article" date="2017" name="J. Anim. Genet.">
        <title>Multiple reference genome sequences of hot pepper reveal the massive evolution of plant disease resistance genes by retroduplication.</title>
        <authorList>
            <person name="Kim S."/>
            <person name="Park J."/>
            <person name="Yeom S.-I."/>
            <person name="Kim Y.-M."/>
            <person name="Seo E."/>
            <person name="Kim K.-T."/>
            <person name="Kim M.-S."/>
            <person name="Lee J.M."/>
            <person name="Cheong K."/>
            <person name="Shin H.-S."/>
            <person name="Kim S.-B."/>
            <person name="Han K."/>
            <person name="Lee J."/>
            <person name="Park M."/>
            <person name="Lee H.-A."/>
            <person name="Lee H.-Y."/>
            <person name="Lee Y."/>
            <person name="Oh S."/>
            <person name="Lee J.H."/>
            <person name="Choi E."/>
            <person name="Choi E."/>
            <person name="Lee S.E."/>
            <person name="Jeon J."/>
            <person name="Kim H."/>
            <person name="Choi G."/>
            <person name="Song H."/>
            <person name="Lee J."/>
            <person name="Lee S.-C."/>
            <person name="Kwon J.-K."/>
            <person name="Lee H.-Y."/>
            <person name="Koo N."/>
            <person name="Hong Y."/>
            <person name="Kim R.W."/>
            <person name="Kang W.-H."/>
            <person name="Huh J.H."/>
            <person name="Kang B.-C."/>
            <person name="Yang T.-J."/>
            <person name="Lee Y.-H."/>
            <person name="Bennetzen J.L."/>
            <person name="Choi D."/>
        </authorList>
    </citation>
    <scope>NUCLEOTIDE SEQUENCE [LARGE SCALE GENOMIC DNA]</scope>
    <source>
        <strain evidence="12">cv. PBC81</strain>
    </source>
</reference>
<dbReference type="EMBL" id="MLFT02000008">
    <property type="protein sequence ID" value="PHT41961.1"/>
    <property type="molecule type" value="Genomic_DNA"/>
</dbReference>
<keyword evidence="12" id="KW-1185">Reference proteome</keyword>
<evidence type="ECO:0000256" key="10">
    <source>
        <dbReference type="SAM" id="SignalP"/>
    </source>
</evidence>
<dbReference type="FunFam" id="3.80.10.10:FF:000224">
    <property type="entry name" value="Leucine-rich repeat extensin-like protein 1"/>
    <property type="match status" value="1"/>
</dbReference>
<dbReference type="Gene3D" id="3.80.10.10">
    <property type="entry name" value="Ribonuclease Inhibitor"/>
    <property type="match status" value="2"/>
</dbReference>
<protein>
    <recommendedName>
        <fullName evidence="8">Cell wall hydroxyproline-rich glycoprotein</fullName>
    </recommendedName>
</protein>
<evidence type="ECO:0000313" key="11">
    <source>
        <dbReference type="EMBL" id="PHT41961.1"/>
    </source>
</evidence>
<evidence type="ECO:0000256" key="8">
    <source>
        <dbReference type="ARBA" id="ARBA00041871"/>
    </source>
</evidence>
<organism evidence="11 12">
    <name type="scientific">Capsicum baccatum</name>
    <name type="common">Peruvian pepper</name>
    <dbReference type="NCBI Taxonomy" id="33114"/>
    <lineage>
        <taxon>Eukaryota</taxon>
        <taxon>Viridiplantae</taxon>
        <taxon>Streptophyta</taxon>
        <taxon>Embryophyta</taxon>
        <taxon>Tracheophyta</taxon>
        <taxon>Spermatophyta</taxon>
        <taxon>Magnoliopsida</taxon>
        <taxon>eudicotyledons</taxon>
        <taxon>Gunneridae</taxon>
        <taxon>Pentapetalae</taxon>
        <taxon>asterids</taxon>
        <taxon>lamiids</taxon>
        <taxon>Solanales</taxon>
        <taxon>Solanaceae</taxon>
        <taxon>Solanoideae</taxon>
        <taxon>Capsiceae</taxon>
        <taxon>Capsicum</taxon>
    </lineage>
</organism>
<dbReference type="STRING" id="33114.A0A2G2W9Q0"/>
<accession>A0A2G2W9Q0</accession>
<dbReference type="PANTHER" id="PTHR32093:SF162">
    <property type="entry name" value="POLLEN-SPECIFIC LEUCINE-RICH REPEAT EXTENSIN-LIKE PROTEIN 3"/>
    <property type="match status" value="1"/>
</dbReference>
<feature type="signal peptide" evidence="10">
    <location>
        <begin position="1"/>
        <end position="22"/>
    </location>
</feature>
<keyword evidence="2" id="KW-0134">Cell wall</keyword>
<keyword evidence="6" id="KW-0325">Glycoprotein</keyword>
<dbReference type="InterPro" id="IPR001611">
    <property type="entry name" value="Leu-rich_rpt"/>
</dbReference>
<keyword evidence="7" id="KW-0379">Hydroxylation</keyword>
<feature type="coiled-coil region" evidence="9">
    <location>
        <begin position="33"/>
        <end position="60"/>
    </location>
</feature>
<keyword evidence="5" id="KW-0677">Repeat</keyword>
<name>A0A2G2W9Q0_CAPBA</name>
<dbReference type="OrthoDB" id="676979at2759"/>
<evidence type="ECO:0000256" key="2">
    <source>
        <dbReference type="ARBA" id="ARBA00022512"/>
    </source>
</evidence>
<dbReference type="SUPFAM" id="SSF52058">
    <property type="entry name" value="L domain-like"/>
    <property type="match status" value="1"/>
</dbReference>
<evidence type="ECO:0000256" key="1">
    <source>
        <dbReference type="ARBA" id="ARBA00004191"/>
    </source>
</evidence>
<evidence type="ECO:0000256" key="3">
    <source>
        <dbReference type="ARBA" id="ARBA00022525"/>
    </source>
</evidence>
<evidence type="ECO:0000256" key="9">
    <source>
        <dbReference type="SAM" id="Coils"/>
    </source>
</evidence>
<dbReference type="PANTHER" id="PTHR32093">
    <property type="entry name" value="LEUCINE-RICH REPEAT EXTENSIN-LIKE PROTEIN 3-RELATED"/>
    <property type="match status" value="1"/>
</dbReference>
<dbReference type="AlphaFoldDB" id="A0A2G2W9Q0"/>
<proteinExistence type="predicted"/>
<dbReference type="InterPro" id="IPR032675">
    <property type="entry name" value="LRR_dom_sf"/>
</dbReference>
<evidence type="ECO:0000256" key="5">
    <source>
        <dbReference type="ARBA" id="ARBA00022737"/>
    </source>
</evidence>
<keyword evidence="9" id="KW-0175">Coiled coil</keyword>
<dbReference type="Proteomes" id="UP000224567">
    <property type="component" value="Unassembled WGS sequence"/>
</dbReference>
<sequence>MLASGCFVVFLVSFCSFSSSFALTDAEAAFIARRQLLGDNEELSNTLEEMTVNLKFENDRLKKAYIGLQAWKKAVYSDPFKFTANWEGADVCAYKGVFCDQALDDPTITVVAGIDLNHADIAGHLPVEIGHLVDVSLIHLNSNRFCGIIPRSIKNLLLLDEADFSNNRFVGPFPDVLLELPKLKYLDLRFNNFEGQVPSGLFDKNLDAIFLNDNRFHSIIPENFGNSNASVVVLANNRFYGCIPKSIGKMGNTLDELIVTNNELSGCLPEEISKLLHGKCSKEPLYLAQIGQFHVLKELLREHG</sequence>
<comment type="subcellular location">
    <subcellularLocation>
        <location evidence="1">Secreted</location>
        <location evidence="1">Cell wall</location>
    </subcellularLocation>
</comment>
<dbReference type="InterPro" id="IPR051582">
    <property type="entry name" value="LRR_extensin-like_regulator"/>
</dbReference>
<feature type="chain" id="PRO_5013579028" description="Cell wall hydroxyproline-rich glycoprotein" evidence="10">
    <location>
        <begin position="23"/>
        <end position="304"/>
    </location>
</feature>
<evidence type="ECO:0000256" key="4">
    <source>
        <dbReference type="ARBA" id="ARBA00022729"/>
    </source>
</evidence>
<evidence type="ECO:0000256" key="7">
    <source>
        <dbReference type="ARBA" id="ARBA00023278"/>
    </source>
</evidence>
<evidence type="ECO:0000256" key="6">
    <source>
        <dbReference type="ARBA" id="ARBA00023180"/>
    </source>
</evidence>
<comment type="caution">
    <text evidence="11">The sequence shown here is derived from an EMBL/GenBank/DDBJ whole genome shotgun (WGS) entry which is preliminary data.</text>
</comment>
<keyword evidence="3" id="KW-0964">Secreted</keyword>
<evidence type="ECO:0000313" key="12">
    <source>
        <dbReference type="Proteomes" id="UP000224567"/>
    </source>
</evidence>
<gene>
    <name evidence="11" type="ORF">CQW23_20815</name>
</gene>
<dbReference type="Pfam" id="PF00560">
    <property type="entry name" value="LRR_1"/>
    <property type="match status" value="1"/>
</dbReference>